<dbReference type="Pfam" id="PF07730">
    <property type="entry name" value="HisKA_3"/>
    <property type="match status" value="1"/>
</dbReference>
<dbReference type="EMBL" id="SSWH01000001">
    <property type="protein sequence ID" value="THJ68789.1"/>
    <property type="molecule type" value="Genomic_DNA"/>
</dbReference>
<dbReference type="InterPro" id="IPR011712">
    <property type="entry name" value="Sig_transdc_His_kin_sub3_dim/P"/>
</dbReference>
<dbReference type="GO" id="GO:0016020">
    <property type="term" value="C:membrane"/>
    <property type="evidence" value="ECO:0007669"/>
    <property type="project" value="InterPro"/>
</dbReference>
<evidence type="ECO:0000256" key="5">
    <source>
        <dbReference type="ARBA" id="ARBA00022741"/>
    </source>
</evidence>
<dbReference type="OrthoDB" id="5242012at2"/>
<dbReference type="InterPro" id="IPR003594">
    <property type="entry name" value="HATPase_dom"/>
</dbReference>
<keyword evidence="5" id="KW-0547">Nucleotide-binding</keyword>
<dbReference type="CDD" id="cd16917">
    <property type="entry name" value="HATPase_UhpB-NarQ-NarX-like"/>
    <property type="match status" value="1"/>
</dbReference>
<keyword evidence="12" id="KW-1185">Reference proteome</keyword>
<keyword evidence="8" id="KW-0902">Two-component regulatory system</keyword>
<keyword evidence="6 11" id="KW-0418">Kinase</keyword>
<evidence type="ECO:0000259" key="9">
    <source>
        <dbReference type="Pfam" id="PF02518"/>
    </source>
</evidence>
<dbReference type="PANTHER" id="PTHR24421:SF10">
    <property type="entry name" value="NITRATE_NITRITE SENSOR PROTEIN NARQ"/>
    <property type="match status" value="1"/>
</dbReference>
<dbReference type="GO" id="GO:0000155">
    <property type="term" value="F:phosphorelay sensor kinase activity"/>
    <property type="evidence" value="ECO:0007669"/>
    <property type="project" value="InterPro"/>
</dbReference>
<dbReference type="GO" id="GO:0005524">
    <property type="term" value="F:ATP binding"/>
    <property type="evidence" value="ECO:0007669"/>
    <property type="project" value="UniProtKB-KW"/>
</dbReference>
<evidence type="ECO:0000256" key="7">
    <source>
        <dbReference type="ARBA" id="ARBA00022840"/>
    </source>
</evidence>
<feature type="domain" description="Histidine kinase/HSP90-like ATPase" evidence="9">
    <location>
        <begin position="147"/>
        <end position="225"/>
    </location>
</feature>
<dbReference type="SUPFAM" id="SSF55874">
    <property type="entry name" value="ATPase domain of HSP90 chaperone/DNA topoisomerase II/histidine kinase"/>
    <property type="match status" value="1"/>
</dbReference>
<sequence length="243" mass="25632">MLRASWRKPPAPLPEKSYAGLLADLARSRREIVGAFEIERRRIERDLHDGAQQYLVAAAIKIGEAGLDVDPASASGRLLLAAQDDADQALRALRNTVHGIQPSALLDLGLESAVRELASRFPGVQVRCPHPLPPLPQGVLSSGYFFVSEALTNTAKHAPGAEVVVLLTTDENLRITVTDTGPGGATVRSGHGLSGMRERLVAFGGTMTISSPPGGPTQVLATMPLLLGPGQSGYLDQTRGTPP</sequence>
<evidence type="ECO:0000256" key="6">
    <source>
        <dbReference type="ARBA" id="ARBA00022777"/>
    </source>
</evidence>
<name>A0A4V3Z616_9MICC</name>
<comment type="caution">
    <text evidence="11">The sequence shown here is derived from an EMBL/GenBank/DDBJ whole genome shotgun (WGS) entry which is preliminary data.</text>
</comment>
<dbReference type="GO" id="GO:0046983">
    <property type="term" value="F:protein dimerization activity"/>
    <property type="evidence" value="ECO:0007669"/>
    <property type="project" value="InterPro"/>
</dbReference>
<feature type="domain" description="Signal transduction histidine kinase subgroup 3 dimerisation and phosphoacceptor" evidence="10">
    <location>
        <begin position="39"/>
        <end position="105"/>
    </location>
</feature>
<dbReference type="InterPro" id="IPR036890">
    <property type="entry name" value="HATPase_C_sf"/>
</dbReference>
<evidence type="ECO:0000259" key="10">
    <source>
        <dbReference type="Pfam" id="PF07730"/>
    </source>
</evidence>
<comment type="catalytic activity">
    <reaction evidence="1">
        <text>ATP + protein L-histidine = ADP + protein N-phospho-L-histidine.</text>
        <dbReference type="EC" id="2.7.13.3"/>
    </reaction>
</comment>
<evidence type="ECO:0000313" key="12">
    <source>
        <dbReference type="Proteomes" id="UP000305233"/>
    </source>
</evidence>
<evidence type="ECO:0000256" key="4">
    <source>
        <dbReference type="ARBA" id="ARBA00022679"/>
    </source>
</evidence>
<proteinExistence type="predicted"/>
<dbReference type="Gene3D" id="3.30.565.10">
    <property type="entry name" value="Histidine kinase-like ATPase, C-terminal domain"/>
    <property type="match status" value="1"/>
</dbReference>
<keyword evidence="3" id="KW-0597">Phosphoprotein</keyword>
<evidence type="ECO:0000256" key="1">
    <source>
        <dbReference type="ARBA" id="ARBA00000085"/>
    </source>
</evidence>
<dbReference type="EC" id="2.7.13.3" evidence="2"/>
<keyword evidence="7" id="KW-0067">ATP-binding</keyword>
<dbReference type="Proteomes" id="UP000305233">
    <property type="component" value="Unassembled WGS sequence"/>
</dbReference>
<dbReference type="Gene3D" id="1.20.5.1930">
    <property type="match status" value="1"/>
</dbReference>
<dbReference type="AlphaFoldDB" id="A0A4V3Z616"/>
<evidence type="ECO:0000313" key="11">
    <source>
        <dbReference type="EMBL" id="THJ68789.1"/>
    </source>
</evidence>
<protein>
    <recommendedName>
        <fullName evidence="2">histidine kinase</fullName>
        <ecNumber evidence="2">2.7.13.3</ecNumber>
    </recommendedName>
</protein>
<dbReference type="Pfam" id="PF02518">
    <property type="entry name" value="HATPase_c"/>
    <property type="match status" value="1"/>
</dbReference>
<dbReference type="PANTHER" id="PTHR24421">
    <property type="entry name" value="NITRATE/NITRITE SENSOR PROTEIN NARX-RELATED"/>
    <property type="match status" value="1"/>
</dbReference>
<dbReference type="InterPro" id="IPR050482">
    <property type="entry name" value="Sensor_HK_TwoCompSys"/>
</dbReference>
<evidence type="ECO:0000256" key="8">
    <source>
        <dbReference type="ARBA" id="ARBA00023012"/>
    </source>
</evidence>
<evidence type="ECO:0000256" key="3">
    <source>
        <dbReference type="ARBA" id="ARBA00022553"/>
    </source>
</evidence>
<reference evidence="11 12" key="1">
    <citation type="submission" date="2019-04" db="EMBL/GenBank/DDBJ databases">
        <authorList>
            <person name="Liu Q."/>
            <person name="Xin Y.-H."/>
        </authorList>
    </citation>
    <scope>NUCLEOTIDE SEQUENCE [LARGE SCALE GENOMIC DNA]</scope>
    <source>
        <strain evidence="11 12">AM23</strain>
    </source>
</reference>
<evidence type="ECO:0000256" key="2">
    <source>
        <dbReference type="ARBA" id="ARBA00012438"/>
    </source>
</evidence>
<accession>A0A4V3Z616</accession>
<organism evidence="11 12">
    <name type="scientific">Arthrobacter echini</name>
    <dbReference type="NCBI Taxonomy" id="1529066"/>
    <lineage>
        <taxon>Bacteria</taxon>
        <taxon>Bacillati</taxon>
        <taxon>Actinomycetota</taxon>
        <taxon>Actinomycetes</taxon>
        <taxon>Micrococcales</taxon>
        <taxon>Micrococcaceae</taxon>
        <taxon>Arthrobacter</taxon>
    </lineage>
</organism>
<gene>
    <name evidence="11" type="ORF">E8P82_01460</name>
</gene>
<keyword evidence="4" id="KW-0808">Transferase</keyword>